<keyword evidence="2" id="KW-1003">Cell membrane</keyword>
<dbReference type="PANTHER" id="PTHR30606">
    <property type="entry name" value="LIPID A BIOSYNTHESIS LAUROYL ACYLTRANSFERASE"/>
    <property type="match status" value="1"/>
</dbReference>
<dbReference type="InterPro" id="IPR004960">
    <property type="entry name" value="LipA_acyltrans"/>
</dbReference>
<keyword evidence="5" id="KW-0472">Membrane</keyword>
<evidence type="ECO:0000256" key="1">
    <source>
        <dbReference type="ARBA" id="ARBA00004533"/>
    </source>
</evidence>
<gene>
    <name evidence="7" type="ORF">COV74_08060</name>
</gene>
<reference evidence="7 8" key="1">
    <citation type="submission" date="2017-09" db="EMBL/GenBank/DDBJ databases">
        <title>Depth-based differentiation of microbial function through sediment-hosted aquifers and enrichment of novel symbionts in the deep terrestrial subsurface.</title>
        <authorList>
            <person name="Probst A.J."/>
            <person name="Ladd B."/>
            <person name="Jarett J.K."/>
            <person name="Geller-Mcgrath D.E."/>
            <person name="Sieber C.M."/>
            <person name="Emerson J.B."/>
            <person name="Anantharaman K."/>
            <person name="Thomas B.C."/>
            <person name="Malmstrom R."/>
            <person name="Stieglmeier M."/>
            <person name="Klingl A."/>
            <person name="Woyke T."/>
            <person name="Ryan C.M."/>
            <person name="Banfield J.F."/>
        </authorList>
    </citation>
    <scope>NUCLEOTIDE SEQUENCE [LARGE SCALE GENOMIC DNA]</scope>
    <source>
        <strain evidence="7">CG11_big_fil_rev_8_21_14_0_20_45_26</strain>
    </source>
</reference>
<protein>
    <submittedName>
        <fullName evidence="7">Uncharacterized protein</fullName>
    </submittedName>
</protein>
<dbReference type="GO" id="GO:0009247">
    <property type="term" value="P:glycolipid biosynthetic process"/>
    <property type="evidence" value="ECO:0007669"/>
    <property type="project" value="UniProtKB-ARBA"/>
</dbReference>
<evidence type="ECO:0000256" key="6">
    <source>
        <dbReference type="ARBA" id="ARBA00023315"/>
    </source>
</evidence>
<dbReference type="CDD" id="cd07984">
    <property type="entry name" value="LPLAT_LABLAT-like"/>
    <property type="match status" value="1"/>
</dbReference>
<dbReference type="Proteomes" id="UP000230859">
    <property type="component" value="Unassembled WGS sequence"/>
</dbReference>
<evidence type="ECO:0000313" key="7">
    <source>
        <dbReference type="EMBL" id="PIQ85642.1"/>
    </source>
</evidence>
<dbReference type="EMBL" id="PCVY01000064">
    <property type="protein sequence ID" value="PIQ85642.1"/>
    <property type="molecule type" value="Genomic_DNA"/>
</dbReference>
<comment type="caution">
    <text evidence="7">The sequence shown here is derived from an EMBL/GenBank/DDBJ whole genome shotgun (WGS) entry which is preliminary data.</text>
</comment>
<dbReference type="GO" id="GO:0005886">
    <property type="term" value="C:plasma membrane"/>
    <property type="evidence" value="ECO:0007669"/>
    <property type="project" value="UniProtKB-SubCell"/>
</dbReference>
<dbReference type="GO" id="GO:0016746">
    <property type="term" value="F:acyltransferase activity"/>
    <property type="evidence" value="ECO:0007669"/>
    <property type="project" value="UniProtKB-KW"/>
</dbReference>
<keyword evidence="6" id="KW-0012">Acyltransferase</keyword>
<dbReference type="AlphaFoldDB" id="A0A2H0LMI0"/>
<evidence type="ECO:0000256" key="3">
    <source>
        <dbReference type="ARBA" id="ARBA00022519"/>
    </source>
</evidence>
<evidence type="ECO:0000313" key="8">
    <source>
        <dbReference type="Proteomes" id="UP000230859"/>
    </source>
</evidence>
<organism evidence="7 8">
    <name type="scientific">Candidatus Abzuiibacterium crystallinum</name>
    <dbReference type="NCBI Taxonomy" id="1974748"/>
    <lineage>
        <taxon>Bacteria</taxon>
        <taxon>Pseudomonadati</taxon>
        <taxon>Candidatus Omnitrophota</taxon>
        <taxon>Candidatus Abzuiibacterium</taxon>
    </lineage>
</organism>
<dbReference type="Pfam" id="PF03279">
    <property type="entry name" value="Lip_A_acyltrans"/>
    <property type="match status" value="1"/>
</dbReference>
<dbReference type="PANTHER" id="PTHR30606:SF10">
    <property type="entry name" value="PHOSPHATIDYLINOSITOL MANNOSIDE ACYLTRANSFERASE"/>
    <property type="match status" value="1"/>
</dbReference>
<evidence type="ECO:0000256" key="5">
    <source>
        <dbReference type="ARBA" id="ARBA00023136"/>
    </source>
</evidence>
<dbReference type="Pfam" id="PF06258">
    <property type="entry name" value="Mito_fiss_Elm1"/>
    <property type="match status" value="1"/>
</dbReference>
<name>A0A2H0LMI0_9BACT</name>
<keyword evidence="4" id="KW-0808">Transferase</keyword>
<accession>A0A2H0LMI0</accession>
<dbReference type="InterPro" id="IPR009367">
    <property type="entry name" value="Elm1-like"/>
</dbReference>
<proteinExistence type="predicted"/>
<keyword evidence="3" id="KW-0997">Cell inner membrane</keyword>
<evidence type="ECO:0000256" key="4">
    <source>
        <dbReference type="ARBA" id="ARBA00022679"/>
    </source>
</evidence>
<comment type="subcellular location">
    <subcellularLocation>
        <location evidence="1">Cell inner membrane</location>
    </subcellularLocation>
</comment>
<evidence type="ECO:0000256" key="2">
    <source>
        <dbReference type="ARBA" id="ARBA00022475"/>
    </source>
</evidence>
<sequence length="649" mass="74960">MIQLLAYWALKILARLAQLLPNACYPFTATLLGKLAYCLDKRRYVAYANLKAAFQTRYSPKELKGIIQRQYEHLCYCFLEILNFPKMDQAYINQFVTMENGHWYEEAVQKKRRAMLMTAHFDNWEMLQTYSGIRGYPLYVLVRDQRHTKLNDFLNQLRESHGATPISTTGMGLRDLVRTLKQGNPVGVLGDQGGGRDGSYVRFFGRKTTAPKGLMSMALRCEADVIPCFSVREKGLYHRIIMKAPLLLSQTGDELKDDLINNQLFLDQLEPMIQAYPEQWLWIHKRWKFCFTKRVVVLEDERAGHAAQARAVGQQFHELHRELPHYDEFQIDRVPVRYKSKRHRFLFTYLSWIMHPFAQSRLSWLNFFFTHETTNQLNQIPHADFVVTCGAGLTPLAWWLKSEFLSKIIMVMKPAFPFSRFRYDVMVVPKHDQTTHLRGKTIPTSAALCWIDKKQMESEGERLSGQLKLNGARRISIFIGGETKKYRLNDHRVDQWLAAANQLSQKEKFDLLVTTSRRTSVLTAETVKRTLSANQRCRLLVIANEKNIENVTLGMLALSDIVVVTEDSVSMISEALAAGKRVLVMKVGNGQLSEKHQLFQQTLKNDGLIETATEVDFEEKIGQLMAKHAVMFPIENELSQLRSILREEL</sequence>